<proteinExistence type="predicted"/>
<dbReference type="EMBL" id="JAWQEG010004057">
    <property type="protein sequence ID" value="KAK3863226.1"/>
    <property type="molecule type" value="Genomic_DNA"/>
</dbReference>
<feature type="region of interest" description="Disordered" evidence="1">
    <location>
        <begin position="65"/>
        <end position="106"/>
    </location>
</feature>
<comment type="caution">
    <text evidence="2">The sequence shown here is derived from an EMBL/GenBank/DDBJ whole genome shotgun (WGS) entry which is preliminary data.</text>
</comment>
<sequence length="106" mass="11768">MGGKGREGKGMDAAGGEGDKRRELLLLVVVKVVKMEGTKGGSGGGERWRKERVVVVRKECWTSLQRLRSPRTSMRTPQSQPRPHTQQVCMHTLPSTNPMPIKESDN</sequence>
<evidence type="ECO:0000313" key="3">
    <source>
        <dbReference type="Proteomes" id="UP001286313"/>
    </source>
</evidence>
<feature type="region of interest" description="Disordered" evidence="1">
    <location>
        <begin position="1"/>
        <end position="20"/>
    </location>
</feature>
<name>A0AAE1K1U4_PETCI</name>
<dbReference type="Proteomes" id="UP001286313">
    <property type="component" value="Unassembled WGS sequence"/>
</dbReference>
<feature type="compositionally biased region" description="Polar residues" evidence="1">
    <location>
        <begin position="65"/>
        <end position="98"/>
    </location>
</feature>
<accession>A0AAE1K1U4</accession>
<organism evidence="2 3">
    <name type="scientific">Petrolisthes cinctipes</name>
    <name type="common">Flat porcelain crab</name>
    <dbReference type="NCBI Taxonomy" id="88211"/>
    <lineage>
        <taxon>Eukaryota</taxon>
        <taxon>Metazoa</taxon>
        <taxon>Ecdysozoa</taxon>
        <taxon>Arthropoda</taxon>
        <taxon>Crustacea</taxon>
        <taxon>Multicrustacea</taxon>
        <taxon>Malacostraca</taxon>
        <taxon>Eumalacostraca</taxon>
        <taxon>Eucarida</taxon>
        <taxon>Decapoda</taxon>
        <taxon>Pleocyemata</taxon>
        <taxon>Anomura</taxon>
        <taxon>Galatheoidea</taxon>
        <taxon>Porcellanidae</taxon>
        <taxon>Petrolisthes</taxon>
    </lineage>
</organism>
<evidence type="ECO:0000256" key="1">
    <source>
        <dbReference type="SAM" id="MobiDB-lite"/>
    </source>
</evidence>
<keyword evidence="3" id="KW-1185">Reference proteome</keyword>
<protein>
    <submittedName>
        <fullName evidence="2">Uncharacterized protein</fullName>
    </submittedName>
</protein>
<reference evidence="2" key="1">
    <citation type="submission" date="2023-10" db="EMBL/GenBank/DDBJ databases">
        <title>Genome assemblies of two species of porcelain crab, Petrolisthes cinctipes and Petrolisthes manimaculis (Anomura: Porcellanidae).</title>
        <authorList>
            <person name="Angst P."/>
        </authorList>
    </citation>
    <scope>NUCLEOTIDE SEQUENCE</scope>
    <source>
        <strain evidence="2">PB745_01</strain>
        <tissue evidence="2">Gill</tissue>
    </source>
</reference>
<feature type="compositionally biased region" description="Basic and acidic residues" evidence="1">
    <location>
        <begin position="1"/>
        <end position="10"/>
    </location>
</feature>
<gene>
    <name evidence="2" type="ORF">Pcinc_030979</name>
</gene>
<dbReference type="AlphaFoldDB" id="A0AAE1K1U4"/>
<evidence type="ECO:0000313" key="2">
    <source>
        <dbReference type="EMBL" id="KAK3863226.1"/>
    </source>
</evidence>